<evidence type="ECO:0000256" key="2">
    <source>
        <dbReference type="ARBA" id="ARBA00001966"/>
    </source>
</evidence>
<dbReference type="SUPFAM" id="SSF53706">
    <property type="entry name" value="Formate dehydrogenase/DMSO reductase, domains 1-3"/>
    <property type="match status" value="1"/>
</dbReference>
<dbReference type="InterPro" id="IPR006656">
    <property type="entry name" value="Mopterin_OxRdtase"/>
</dbReference>
<dbReference type="InterPro" id="IPR006963">
    <property type="entry name" value="Mopterin_OxRdtase_4Fe-4S_dom"/>
</dbReference>
<evidence type="ECO:0000256" key="3">
    <source>
        <dbReference type="ARBA" id="ARBA00004196"/>
    </source>
</evidence>
<comment type="similarity">
    <text evidence="4">Belongs to the prokaryotic molybdopterin-containing oxidoreductase family.</text>
</comment>
<evidence type="ECO:0000256" key="12">
    <source>
        <dbReference type="SAM" id="MobiDB-lite"/>
    </source>
</evidence>
<dbReference type="InterPro" id="IPR006657">
    <property type="entry name" value="MoPterin_dinucl-bd_dom"/>
</dbReference>
<evidence type="ECO:0000256" key="9">
    <source>
        <dbReference type="ARBA" id="ARBA00023002"/>
    </source>
</evidence>
<dbReference type="PROSITE" id="PS51669">
    <property type="entry name" value="4FE4S_MOW_BIS_MGD"/>
    <property type="match status" value="1"/>
</dbReference>
<sequence>MLRKKTNGTARRPARGLIAGAANATVDRRAFLRGSGLAIGGLAAIGATGGTVTRATAQEAVQGAIETRKSVCTHCSVGCTVIAEVDNGVWVGQEPGWDSPFNLGAHCAKGASVREHAHGERRLRYPMKKQGGDWVRISWEQAINEIGDKMLQIRDESGPDSVYWLGSAKHSNEQAYLFRKFAAYWGTNNVDHQARICHSTTVAGVANTWGYGAMTNSYNDIHNSQAIFLIGGNPAEAHPVSLLHLLRAKEQNNAPLIVCDPRFTRTAAHADEYVRFRPGSDVALIWGILWHIFDNGWEDKEFIRTRVWGMDQVRDEVAKWAPDEVERVTGVPESQLKRVARTLANNRPGTVIWCMGGTQHTNGNNNTRAYCILQLALGNMGTSGGGTNIFRGHDNVQGATDLGVLADTLPGYYGLADGSWAHWARVWEEDLDWLRGRFAVMEKAGADGADRMMINETGIPVSRWIDGVLEDKENLDQPDNTRAMVFWGHAPNSQTRLPEMKTAMEKLDLLVVVDPYPTVSAIMQDRTDGVYLLPAATQFETRGSVTASNRSLQWREQVVAPLFECLPDQTIMKLFADKFGFADRMFRNIAIEGDEPSVEDITREYNRGMWTIGYTGQSPERMKLHMENQHTFDKTTLRAIGGPADGDYYGMPWPCWGTAEMKHPGTANLYDMSLPVSEGGLTFRARFGVERDGQNLLAEGVASANSEIQDGYPEFTMQMLMDLGWDGDLTDEERASIEKVAGYIRQEASESSGEGQQSTEVGEQSQQGPYPSDYAEKVGGVNWKTDLSGGIQRVAIKHECAPFGNAKARAVVWTFPDPVPLHREPLYSNRRDLVADYPTYEDKKFWRVPTLYASIQKQDFSKDFPIILTSGRLVEYEGGGDESRSNRWLAELQQDMFVEINTRDANNLGVRDGAQVWVEGPEGGKVKVMAMITERVASGVAFMPFHFGGHWQGEDRRSMYPKGADPYVLGESSNTAQTYGYDSVTQMQETKATLCRISVA</sequence>
<keyword evidence="10" id="KW-0408">Iron</keyword>
<dbReference type="EMBL" id="WIND01000007">
    <property type="protein sequence ID" value="MSU90143.1"/>
    <property type="molecule type" value="Genomic_DNA"/>
</dbReference>
<keyword evidence="15" id="KW-1185">Reference proteome</keyword>
<evidence type="ECO:0000313" key="14">
    <source>
        <dbReference type="EMBL" id="MSU90143.1"/>
    </source>
</evidence>
<feature type="domain" description="4Fe-4S Mo/W bis-MGD-type" evidence="13">
    <location>
        <begin position="65"/>
        <end position="121"/>
    </location>
</feature>
<gene>
    <name evidence="14" type="ORF">GE300_11025</name>
</gene>
<dbReference type="Pfam" id="PF00384">
    <property type="entry name" value="Molybdopterin"/>
    <property type="match status" value="1"/>
</dbReference>
<dbReference type="SUPFAM" id="SSF50692">
    <property type="entry name" value="ADC-like"/>
    <property type="match status" value="1"/>
</dbReference>
<evidence type="ECO:0000256" key="8">
    <source>
        <dbReference type="ARBA" id="ARBA00022729"/>
    </source>
</evidence>
<comment type="cofactor">
    <cofactor evidence="2">
        <name>[4Fe-4S] cluster</name>
        <dbReference type="ChEBI" id="CHEBI:49883"/>
    </cofactor>
</comment>
<dbReference type="AlphaFoldDB" id="A0A6L5Z0R0"/>
<evidence type="ECO:0000256" key="10">
    <source>
        <dbReference type="ARBA" id="ARBA00023004"/>
    </source>
</evidence>
<dbReference type="GO" id="GO:0030151">
    <property type="term" value="F:molybdenum ion binding"/>
    <property type="evidence" value="ECO:0007669"/>
    <property type="project" value="TreeGrafter"/>
</dbReference>
<dbReference type="FunFam" id="2.20.25.90:FF:000006">
    <property type="entry name" value="Formate dehydrogenase alpha subunit"/>
    <property type="match status" value="1"/>
</dbReference>
<evidence type="ECO:0000256" key="6">
    <source>
        <dbReference type="ARBA" id="ARBA00022505"/>
    </source>
</evidence>
<dbReference type="RefSeq" id="WP_154446628.1">
    <property type="nucleotide sequence ID" value="NZ_WIND01000007.1"/>
</dbReference>
<dbReference type="FunFam" id="3.40.228.10:FF:000002">
    <property type="entry name" value="Formate dehydrogenase subunit alpha"/>
    <property type="match status" value="1"/>
</dbReference>
<dbReference type="PIRSF" id="PIRSF036643">
    <property type="entry name" value="FDH_alpha"/>
    <property type="match status" value="1"/>
</dbReference>
<dbReference type="Pfam" id="PF01568">
    <property type="entry name" value="Molydop_binding"/>
    <property type="match status" value="1"/>
</dbReference>
<dbReference type="InterPro" id="IPR027467">
    <property type="entry name" value="MopterinOxRdtase_cofactor_BS"/>
</dbReference>
<keyword evidence="11" id="KW-0411">Iron-sulfur</keyword>
<comment type="cofactor">
    <cofactor evidence="1">
        <name>Mo-bis(molybdopterin guanine dinucleotide)</name>
        <dbReference type="ChEBI" id="CHEBI:60539"/>
    </cofactor>
</comment>
<reference evidence="14 15" key="1">
    <citation type="submission" date="2019-10" db="EMBL/GenBank/DDBJ databases">
        <title>Cognatihalovulum marinum gen. nov. sp. nov., a new member of the family Rhodobacteraceae isolated from deep seawater of the Northwest Indian Ocean.</title>
        <authorList>
            <person name="Ruan C."/>
            <person name="Wang J."/>
            <person name="Zheng X."/>
            <person name="Song L."/>
            <person name="Zhu Y."/>
            <person name="Huang Y."/>
            <person name="Lu Z."/>
            <person name="Du W."/>
            <person name="Huang L."/>
            <person name="Dai X."/>
        </authorList>
    </citation>
    <scope>NUCLEOTIDE SEQUENCE [LARGE SCALE GENOMIC DNA]</scope>
    <source>
        <strain evidence="14 15">2CG4</strain>
    </source>
</reference>
<dbReference type="Gene3D" id="2.40.40.20">
    <property type="match status" value="1"/>
</dbReference>
<evidence type="ECO:0000256" key="1">
    <source>
        <dbReference type="ARBA" id="ARBA00001942"/>
    </source>
</evidence>
<dbReference type="CDD" id="cd02792">
    <property type="entry name" value="MopB_CT_Formate-Dh-Na-like"/>
    <property type="match status" value="1"/>
</dbReference>
<evidence type="ECO:0000256" key="7">
    <source>
        <dbReference type="ARBA" id="ARBA00022723"/>
    </source>
</evidence>
<dbReference type="GO" id="GO:0043546">
    <property type="term" value="F:molybdopterin cofactor binding"/>
    <property type="evidence" value="ECO:0007669"/>
    <property type="project" value="InterPro"/>
</dbReference>
<dbReference type="Gene3D" id="3.40.50.740">
    <property type="match status" value="1"/>
</dbReference>
<protein>
    <submittedName>
        <fullName evidence="14">Molybdopterin-dependent oxidoreductase</fullName>
    </submittedName>
</protein>
<dbReference type="PROSITE" id="PS00551">
    <property type="entry name" value="MOLYBDOPTERIN_PROK_1"/>
    <property type="match status" value="1"/>
</dbReference>
<dbReference type="PANTHER" id="PTHR43598">
    <property type="entry name" value="TUNGSTEN-CONTAINING FORMYLMETHANOFURAN DEHYDROGENASE 2 SUBUNIT B"/>
    <property type="match status" value="1"/>
</dbReference>
<comment type="subcellular location">
    <subcellularLocation>
        <location evidence="3">Cell envelope</location>
    </subcellularLocation>
</comment>
<dbReference type="GO" id="GO:0009061">
    <property type="term" value="P:anaerobic respiration"/>
    <property type="evidence" value="ECO:0007669"/>
    <property type="project" value="TreeGrafter"/>
</dbReference>
<keyword evidence="9" id="KW-0560">Oxidoreductase</keyword>
<dbReference type="PANTHER" id="PTHR43598:SF1">
    <property type="entry name" value="FORMATE DEHYDROGENASE-O MAJOR SUBUNIT"/>
    <property type="match status" value="1"/>
</dbReference>
<dbReference type="InterPro" id="IPR006311">
    <property type="entry name" value="TAT_signal"/>
</dbReference>
<dbReference type="SMART" id="SM00926">
    <property type="entry name" value="Molybdop_Fe4S4"/>
    <property type="match status" value="1"/>
</dbReference>
<dbReference type="Proteomes" id="UP000474957">
    <property type="component" value="Unassembled WGS sequence"/>
</dbReference>
<dbReference type="Pfam" id="PF04879">
    <property type="entry name" value="Molybdop_Fe4S4"/>
    <property type="match status" value="1"/>
</dbReference>
<keyword evidence="7" id="KW-0479">Metal-binding</keyword>
<evidence type="ECO:0000256" key="5">
    <source>
        <dbReference type="ARBA" id="ARBA00022485"/>
    </source>
</evidence>
<dbReference type="GO" id="GO:0051539">
    <property type="term" value="F:4 iron, 4 sulfur cluster binding"/>
    <property type="evidence" value="ECO:0007669"/>
    <property type="project" value="UniProtKB-KW"/>
</dbReference>
<dbReference type="Gene3D" id="3.40.228.10">
    <property type="entry name" value="Dimethylsulfoxide Reductase, domain 2"/>
    <property type="match status" value="1"/>
</dbReference>
<keyword evidence="5" id="KW-0004">4Fe-4S</keyword>
<evidence type="ECO:0000256" key="4">
    <source>
        <dbReference type="ARBA" id="ARBA00010312"/>
    </source>
</evidence>
<feature type="region of interest" description="Disordered" evidence="12">
    <location>
        <begin position="746"/>
        <end position="775"/>
    </location>
</feature>
<accession>A0A6L5Z0R0</accession>
<keyword evidence="8" id="KW-0732">Signal</keyword>
<evidence type="ECO:0000313" key="15">
    <source>
        <dbReference type="Proteomes" id="UP000474957"/>
    </source>
</evidence>
<dbReference type="Gene3D" id="2.20.25.90">
    <property type="entry name" value="ADC-like domains"/>
    <property type="match status" value="1"/>
</dbReference>
<dbReference type="GO" id="GO:0016491">
    <property type="term" value="F:oxidoreductase activity"/>
    <property type="evidence" value="ECO:0007669"/>
    <property type="project" value="UniProtKB-KW"/>
</dbReference>
<organism evidence="14 15">
    <name type="scientific">Halovulum marinum</name>
    <dbReference type="NCBI Taxonomy" id="2662447"/>
    <lineage>
        <taxon>Bacteria</taxon>
        <taxon>Pseudomonadati</taxon>
        <taxon>Pseudomonadota</taxon>
        <taxon>Alphaproteobacteria</taxon>
        <taxon>Rhodobacterales</taxon>
        <taxon>Paracoccaceae</taxon>
        <taxon>Halovulum</taxon>
    </lineage>
</organism>
<feature type="compositionally biased region" description="Low complexity" evidence="12">
    <location>
        <begin position="749"/>
        <end position="768"/>
    </location>
</feature>
<evidence type="ECO:0000259" key="13">
    <source>
        <dbReference type="PROSITE" id="PS51669"/>
    </source>
</evidence>
<dbReference type="GO" id="GO:0009055">
    <property type="term" value="F:electron transfer activity"/>
    <property type="evidence" value="ECO:0007669"/>
    <property type="project" value="TreeGrafter"/>
</dbReference>
<proteinExistence type="inferred from homology"/>
<dbReference type="FunFam" id="2.40.40.20:FF:000013">
    <property type="entry name" value="Dimethyl sulfoxide reductase subunit A"/>
    <property type="match status" value="1"/>
</dbReference>
<dbReference type="GO" id="GO:0030313">
    <property type="term" value="C:cell envelope"/>
    <property type="evidence" value="ECO:0007669"/>
    <property type="project" value="UniProtKB-SubCell"/>
</dbReference>
<name>A0A6L5Z0R0_9RHOB</name>
<evidence type="ECO:0000256" key="11">
    <source>
        <dbReference type="ARBA" id="ARBA00023014"/>
    </source>
</evidence>
<comment type="caution">
    <text evidence="14">The sequence shown here is derived from an EMBL/GenBank/DDBJ whole genome shotgun (WGS) entry which is preliminary data.</text>
</comment>
<dbReference type="InterPro" id="IPR009010">
    <property type="entry name" value="Asp_de-COase-like_dom_sf"/>
</dbReference>
<dbReference type="PROSITE" id="PS51318">
    <property type="entry name" value="TAT"/>
    <property type="match status" value="1"/>
</dbReference>
<keyword evidence="6" id="KW-0500">Molybdenum</keyword>